<comment type="caution">
    <text evidence="1">The sequence shown here is derived from an EMBL/GenBank/DDBJ whole genome shotgun (WGS) entry which is preliminary data.</text>
</comment>
<reference evidence="1" key="1">
    <citation type="submission" date="2020-06" db="EMBL/GenBank/DDBJ databases">
        <title>WGS assembly of Ceratodon purpureus strain R40.</title>
        <authorList>
            <person name="Carey S.B."/>
            <person name="Jenkins J."/>
            <person name="Shu S."/>
            <person name="Lovell J.T."/>
            <person name="Sreedasyam A."/>
            <person name="Maumus F."/>
            <person name="Tiley G.P."/>
            <person name="Fernandez-Pozo N."/>
            <person name="Barry K."/>
            <person name="Chen C."/>
            <person name="Wang M."/>
            <person name="Lipzen A."/>
            <person name="Daum C."/>
            <person name="Saski C.A."/>
            <person name="Payton A.C."/>
            <person name="Mcbreen J.C."/>
            <person name="Conrad R.E."/>
            <person name="Kollar L.M."/>
            <person name="Olsson S."/>
            <person name="Huttunen S."/>
            <person name="Landis J.B."/>
            <person name="Wickett N.J."/>
            <person name="Johnson M.G."/>
            <person name="Rensing S.A."/>
            <person name="Grimwood J."/>
            <person name="Schmutz J."/>
            <person name="Mcdaniel S.F."/>
        </authorList>
    </citation>
    <scope>NUCLEOTIDE SEQUENCE</scope>
    <source>
        <strain evidence="1">R40</strain>
    </source>
</reference>
<name>A0A8T0G9G0_CERPU</name>
<organism evidence="1 2">
    <name type="scientific">Ceratodon purpureus</name>
    <name type="common">Fire moss</name>
    <name type="synonym">Dicranum purpureum</name>
    <dbReference type="NCBI Taxonomy" id="3225"/>
    <lineage>
        <taxon>Eukaryota</taxon>
        <taxon>Viridiplantae</taxon>
        <taxon>Streptophyta</taxon>
        <taxon>Embryophyta</taxon>
        <taxon>Bryophyta</taxon>
        <taxon>Bryophytina</taxon>
        <taxon>Bryopsida</taxon>
        <taxon>Dicranidae</taxon>
        <taxon>Pseudoditrichales</taxon>
        <taxon>Ditrichaceae</taxon>
        <taxon>Ceratodon</taxon>
    </lineage>
</organism>
<evidence type="ECO:0000313" key="1">
    <source>
        <dbReference type="EMBL" id="KAG0555731.1"/>
    </source>
</evidence>
<protein>
    <submittedName>
        <fullName evidence="1">Uncharacterized protein</fullName>
    </submittedName>
</protein>
<proteinExistence type="predicted"/>
<dbReference type="EMBL" id="CM026433">
    <property type="protein sequence ID" value="KAG0555731.1"/>
    <property type="molecule type" value="Genomic_DNA"/>
</dbReference>
<gene>
    <name evidence="1" type="ORF">KC19_12G190800</name>
</gene>
<keyword evidence="2" id="KW-1185">Reference proteome</keyword>
<evidence type="ECO:0000313" key="2">
    <source>
        <dbReference type="Proteomes" id="UP000822688"/>
    </source>
</evidence>
<dbReference type="AlphaFoldDB" id="A0A8T0G9G0"/>
<sequence>MGGIYIVACGFKDSAISPCGIDRHDQEVMMRWEFHIFKFQEGSRKCPLHVQYLTEGRLRGYKSYRYLLGKGIQNFCCTAKSGVIWLAYADNHLLQYDVVSNVWKDGYRSTHSFSTENEELLDEKHYDLLPSAYTPSFDMSP</sequence>
<accession>A0A8T0G9G0</accession>
<dbReference type="Proteomes" id="UP000822688">
    <property type="component" value="Chromosome 12"/>
</dbReference>